<accession>A0ACD3SVB3</accession>
<dbReference type="EMBL" id="PZOJ01000124">
    <property type="protein sequence ID" value="TMX70708.1"/>
    <property type="molecule type" value="Genomic_DNA"/>
</dbReference>
<evidence type="ECO:0000313" key="2">
    <source>
        <dbReference type="Proteomes" id="UP000718715"/>
    </source>
</evidence>
<name>A0ACD3SVB3_PHODM</name>
<reference evidence="1" key="1">
    <citation type="submission" date="2018-03" db="EMBL/GenBank/DDBJ databases">
        <title>Genomic characterization of a polymicrobial infection associated with a disease outbreak in Pacific white shrimp (Litopenaeus vannamei).</title>
        <authorList>
            <person name="Turner J.W."/>
            <person name="Bachand P.T."/>
            <person name="Tallman J."/>
            <person name="Elledge N.C."/>
            <person name="Pinnell L.J."/>
            <person name="Laughlin R.C."/>
            <person name="Zimba P.V."/>
        </authorList>
    </citation>
    <scope>NUCLEOTIDE SEQUENCE</scope>
    <source>
        <strain evidence="1">Hep-2b-22</strain>
    </source>
</reference>
<dbReference type="Proteomes" id="UP000718715">
    <property type="component" value="Unassembled WGS sequence"/>
</dbReference>
<sequence>MEFHVFIVKLDSIASRAGLLRGDIILSIDGETFLDVNSCQTYINHGSKIEIEVKRDNKIINFFLTKKEPTDNFGLIVSSNLQYLGESKSSGFVTKGISVLVVIAMGLYIHSKLDHSSSNQPDVVSSSDPYIPNGQLFCLSKSAFNDQIDLLSRGVRQYADQCFSSGADIPIRVEETSHTGANKVTLLTNGKTWFVPFEAIHYGYKKEALFSKDASILTKFSLSNNQKSTLCKAYICSIFGHSPRIIEHYDTDKDGLVYVRYVRKSDSTLWSYRCDFSNDNRQIIWSAFLLPDQQWGRWRDEDTTALDYNTSGKLAMFEVPQSGGRVVEVKL</sequence>
<proteinExistence type="predicted"/>
<protein>
    <submittedName>
        <fullName evidence="1">Uncharacterized protein</fullName>
    </submittedName>
</protein>
<comment type="caution">
    <text evidence="1">The sequence shown here is derived from an EMBL/GenBank/DDBJ whole genome shotgun (WGS) entry which is preliminary data.</text>
</comment>
<gene>
    <name evidence="1" type="ORF">DA092_20320</name>
</gene>
<keyword evidence="2" id="KW-1185">Reference proteome</keyword>
<organism evidence="1 2">
    <name type="scientific">Photobacterium damselae</name>
    <dbReference type="NCBI Taxonomy" id="38293"/>
    <lineage>
        <taxon>Bacteria</taxon>
        <taxon>Pseudomonadati</taxon>
        <taxon>Pseudomonadota</taxon>
        <taxon>Gammaproteobacteria</taxon>
        <taxon>Vibrionales</taxon>
        <taxon>Vibrionaceae</taxon>
        <taxon>Photobacterium</taxon>
    </lineage>
</organism>
<evidence type="ECO:0000313" key="1">
    <source>
        <dbReference type="EMBL" id="TMX70708.1"/>
    </source>
</evidence>